<dbReference type="SMR" id="A0A067DJX8"/>
<reference evidence="1 2" key="1">
    <citation type="submission" date="2014-04" db="EMBL/GenBank/DDBJ databases">
        <authorList>
            <consortium name="International Citrus Genome Consortium"/>
            <person name="Gmitter F."/>
            <person name="Chen C."/>
            <person name="Farmerie W."/>
            <person name="Harkins T."/>
            <person name="Desany B."/>
            <person name="Mohiuddin M."/>
            <person name="Kodira C."/>
            <person name="Borodovsky M."/>
            <person name="Lomsadze A."/>
            <person name="Burns P."/>
            <person name="Jenkins J."/>
            <person name="Prochnik S."/>
            <person name="Shu S."/>
            <person name="Chapman J."/>
            <person name="Pitluck S."/>
            <person name="Schmutz J."/>
            <person name="Rokhsar D."/>
        </authorList>
    </citation>
    <scope>NUCLEOTIDE SEQUENCE</scope>
</reference>
<dbReference type="EMBL" id="KK786717">
    <property type="protein sequence ID" value="KDO39327.1"/>
    <property type="molecule type" value="Genomic_DNA"/>
</dbReference>
<evidence type="ECO:0000313" key="1">
    <source>
        <dbReference type="EMBL" id="KDO39327.1"/>
    </source>
</evidence>
<accession>A0A067DJX8</accession>
<proteinExistence type="predicted"/>
<dbReference type="AlphaFoldDB" id="A0A067DJX8"/>
<evidence type="ECO:0000313" key="2">
    <source>
        <dbReference type="Proteomes" id="UP000027120"/>
    </source>
</evidence>
<gene>
    <name evidence="1" type="ORF">CISIN_1g034352mg</name>
</gene>
<name>A0A067DJX8_CITSI</name>
<keyword evidence="2" id="KW-1185">Reference proteome</keyword>
<organism evidence="1 2">
    <name type="scientific">Citrus sinensis</name>
    <name type="common">Sweet orange</name>
    <name type="synonym">Citrus aurantium var. sinensis</name>
    <dbReference type="NCBI Taxonomy" id="2711"/>
    <lineage>
        <taxon>Eukaryota</taxon>
        <taxon>Viridiplantae</taxon>
        <taxon>Streptophyta</taxon>
        <taxon>Embryophyta</taxon>
        <taxon>Tracheophyta</taxon>
        <taxon>Spermatophyta</taxon>
        <taxon>Magnoliopsida</taxon>
        <taxon>eudicotyledons</taxon>
        <taxon>Gunneridae</taxon>
        <taxon>Pentapetalae</taxon>
        <taxon>rosids</taxon>
        <taxon>malvids</taxon>
        <taxon>Sapindales</taxon>
        <taxon>Rutaceae</taxon>
        <taxon>Aurantioideae</taxon>
        <taxon>Citrus</taxon>
    </lineage>
</organism>
<protein>
    <submittedName>
        <fullName evidence="1">Uncharacterized protein</fullName>
    </submittedName>
</protein>
<dbReference type="Proteomes" id="UP000027120">
    <property type="component" value="Unassembled WGS sequence"/>
</dbReference>
<sequence>MKKCTNNNKLSDELKKKKIKINQSPAVWPHKSSLCVVLSLIYSLYKYKARKKTKRITENIHNRLKKHAPRPSPNSCFATPFRNSFLAEKYRFPQQNK</sequence>